<dbReference type="SUPFAM" id="SSF51556">
    <property type="entry name" value="Metallo-dependent hydrolases"/>
    <property type="match status" value="1"/>
</dbReference>
<organism evidence="1 2">
    <name type="scientific">Candidatus Segetimicrobium genomatis</name>
    <dbReference type="NCBI Taxonomy" id="2569760"/>
    <lineage>
        <taxon>Bacteria</taxon>
        <taxon>Bacillati</taxon>
        <taxon>Candidatus Sysuimicrobiota</taxon>
        <taxon>Candidatus Sysuimicrobiia</taxon>
        <taxon>Candidatus Sysuimicrobiales</taxon>
        <taxon>Candidatus Segetimicrobiaceae</taxon>
        <taxon>Candidatus Segetimicrobium</taxon>
    </lineage>
</organism>
<feature type="non-terminal residue" evidence="1">
    <location>
        <position position="1"/>
    </location>
</feature>
<dbReference type="AlphaFoldDB" id="A0A537L103"/>
<evidence type="ECO:0000313" key="1">
    <source>
        <dbReference type="EMBL" id="TMJ01676.1"/>
    </source>
</evidence>
<name>A0A537L103_9BACT</name>
<evidence type="ECO:0000313" key="2">
    <source>
        <dbReference type="Proteomes" id="UP000318661"/>
    </source>
</evidence>
<reference evidence="1 2" key="1">
    <citation type="journal article" date="2019" name="Nat. Microbiol.">
        <title>Mediterranean grassland soil C-N compound turnover is dependent on rainfall and depth, and is mediated by genomically divergent microorganisms.</title>
        <authorList>
            <person name="Diamond S."/>
            <person name="Andeer P.F."/>
            <person name="Li Z."/>
            <person name="Crits-Christoph A."/>
            <person name="Burstein D."/>
            <person name="Anantharaman K."/>
            <person name="Lane K.R."/>
            <person name="Thomas B.C."/>
            <person name="Pan C."/>
            <person name="Northen T.R."/>
            <person name="Banfield J.F."/>
        </authorList>
    </citation>
    <scope>NUCLEOTIDE SEQUENCE [LARGE SCALE GENOMIC DNA]</scope>
    <source>
        <strain evidence="1">NP_2</strain>
    </source>
</reference>
<proteinExistence type="predicted"/>
<dbReference type="Proteomes" id="UP000318661">
    <property type="component" value="Unassembled WGS sequence"/>
</dbReference>
<protein>
    <recommendedName>
        <fullName evidence="3">Membrane dipeptidase</fullName>
    </recommendedName>
</protein>
<dbReference type="GO" id="GO:0006508">
    <property type="term" value="P:proteolysis"/>
    <property type="evidence" value="ECO:0007669"/>
    <property type="project" value="InterPro"/>
</dbReference>
<dbReference type="PANTHER" id="PTHR10443">
    <property type="entry name" value="MICROSOMAL DIPEPTIDASE"/>
    <property type="match status" value="1"/>
</dbReference>
<dbReference type="Gene3D" id="3.20.20.140">
    <property type="entry name" value="Metal-dependent hydrolases"/>
    <property type="match status" value="1"/>
</dbReference>
<dbReference type="InterPro" id="IPR032466">
    <property type="entry name" value="Metal_Hydrolase"/>
</dbReference>
<dbReference type="EMBL" id="VBAJ01000317">
    <property type="protein sequence ID" value="TMJ01676.1"/>
    <property type="molecule type" value="Genomic_DNA"/>
</dbReference>
<accession>A0A537L103</accession>
<comment type="caution">
    <text evidence="1">The sequence shown here is derived from an EMBL/GenBank/DDBJ whole genome shotgun (WGS) entry which is preliminary data.</text>
</comment>
<evidence type="ECO:0008006" key="3">
    <source>
        <dbReference type="Google" id="ProtNLM"/>
    </source>
</evidence>
<gene>
    <name evidence="1" type="ORF">E6G99_12595</name>
</gene>
<dbReference type="Pfam" id="PF01244">
    <property type="entry name" value="Peptidase_M19"/>
    <property type="match status" value="1"/>
</dbReference>
<dbReference type="PANTHER" id="PTHR10443:SF12">
    <property type="entry name" value="DIPEPTIDASE"/>
    <property type="match status" value="1"/>
</dbReference>
<sequence length="129" mass="14336">FGVVVIARSISSRQEATLDDFADHVEHLVGVAGIDHVGIGADKAGPGPGTESLVEYPPTLPRHDPRKFTWAGFRLEEHRLTPDYHLTGYENFGDWPNLTVKLAERGFNEGELRKLLGLNFLRVFREVAG</sequence>
<dbReference type="InterPro" id="IPR008257">
    <property type="entry name" value="Pept_M19"/>
</dbReference>
<dbReference type="PROSITE" id="PS51365">
    <property type="entry name" value="RENAL_DIPEPTIDASE_2"/>
    <property type="match status" value="1"/>
</dbReference>
<dbReference type="GO" id="GO:0070573">
    <property type="term" value="F:metallodipeptidase activity"/>
    <property type="evidence" value="ECO:0007669"/>
    <property type="project" value="InterPro"/>
</dbReference>